<gene>
    <name evidence="6" type="ORF">IAD18_07385</name>
</gene>
<dbReference type="PANTHER" id="PTHR23531:SF1">
    <property type="entry name" value="QUINOLENE RESISTANCE PROTEIN NORA"/>
    <property type="match status" value="1"/>
</dbReference>
<evidence type="ECO:0000256" key="1">
    <source>
        <dbReference type="ARBA" id="ARBA00022692"/>
    </source>
</evidence>
<dbReference type="EMBL" id="DVMS01000206">
    <property type="protein sequence ID" value="HIU39470.1"/>
    <property type="molecule type" value="Genomic_DNA"/>
</dbReference>
<name>A0A9D1IKV7_9BACT</name>
<evidence type="ECO:0000256" key="3">
    <source>
        <dbReference type="ARBA" id="ARBA00023136"/>
    </source>
</evidence>
<evidence type="ECO:0000313" key="7">
    <source>
        <dbReference type="Proteomes" id="UP000824076"/>
    </source>
</evidence>
<proteinExistence type="predicted"/>
<feature type="domain" description="Major facilitator superfamily (MFS) profile" evidence="5">
    <location>
        <begin position="30"/>
        <end position="406"/>
    </location>
</feature>
<feature type="transmembrane region" description="Helical" evidence="4">
    <location>
        <begin position="31"/>
        <end position="54"/>
    </location>
</feature>
<keyword evidence="3 4" id="KW-0472">Membrane</keyword>
<dbReference type="GO" id="GO:0022857">
    <property type="term" value="F:transmembrane transporter activity"/>
    <property type="evidence" value="ECO:0007669"/>
    <property type="project" value="InterPro"/>
</dbReference>
<dbReference type="CDD" id="cd17489">
    <property type="entry name" value="MFS_YfcJ_like"/>
    <property type="match status" value="1"/>
</dbReference>
<evidence type="ECO:0000259" key="5">
    <source>
        <dbReference type="PROSITE" id="PS50850"/>
    </source>
</evidence>
<feature type="transmembrane region" description="Helical" evidence="4">
    <location>
        <begin position="258"/>
        <end position="278"/>
    </location>
</feature>
<dbReference type="PANTHER" id="PTHR23531">
    <property type="entry name" value="QUINOLENE RESISTANCE PROTEIN NORA"/>
    <property type="match status" value="1"/>
</dbReference>
<feature type="transmembrane region" description="Helical" evidence="4">
    <location>
        <begin position="357"/>
        <end position="375"/>
    </location>
</feature>
<organism evidence="6 7">
    <name type="scientific">Candidatus Limisoma intestinavium</name>
    <dbReference type="NCBI Taxonomy" id="2840856"/>
    <lineage>
        <taxon>Bacteria</taxon>
        <taxon>Pseudomonadati</taxon>
        <taxon>Bacteroidota</taxon>
        <taxon>Bacteroidia</taxon>
        <taxon>Bacteroidales</taxon>
        <taxon>Candidatus Limisoma</taxon>
    </lineage>
</organism>
<evidence type="ECO:0000256" key="2">
    <source>
        <dbReference type="ARBA" id="ARBA00022989"/>
    </source>
</evidence>
<dbReference type="InterPro" id="IPR011701">
    <property type="entry name" value="MFS"/>
</dbReference>
<evidence type="ECO:0000256" key="4">
    <source>
        <dbReference type="SAM" id="Phobius"/>
    </source>
</evidence>
<sequence>MEMDDNKKLASDDFDPYAIDNGDTRLWNRNYILVMTANFLLFFSLYCLMPILPIYLSEQLHAGRDIIGKVMGGFIVTGLMVRPFSGFLVDSFPRKKVLMVCYLVFMLFNFGYIFASTVLAFALIRTLQGFAFGSTSVSNSTVAIDVLPSCRRNEGIGYYGISNNLAMAVGPSVALFLYHHIPNIQIVFSVPLLSAMLGFACVLAVKNRPRALVKVQTPMSLDRFFLVKSVPEGLTLTTFAFASATLTTYLAIYSTQELGLYSGSGIYFLVMASGLIMSRVFTNKWVRRGFIVENVKAGMLLVIAGFFLFVGIQSLAAYYISAFVIGLGYGTMCPSYQSMFINLAPNSRRGTANSSYLTSWDVGAGIGIFSAGYIAEGTSYHTVYWLCLGLCVVGAAVYFLFTSKHYARLKIR</sequence>
<feature type="transmembrane region" description="Helical" evidence="4">
    <location>
        <begin position="184"/>
        <end position="205"/>
    </location>
</feature>
<reference evidence="6" key="2">
    <citation type="journal article" date="2021" name="PeerJ">
        <title>Extensive microbial diversity within the chicken gut microbiome revealed by metagenomics and culture.</title>
        <authorList>
            <person name="Gilroy R."/>
            <person name="Ravi A."/>
            <person name="Getino M."/>
            <person name="Pursley I."/>
            <person name="Horton D.L."/>
            <person name="Alikhan N.F."/>
            <person name="Baker D."/>
            <person name="Gharbi K."/>
            <person name="Hall N."/>
            <person name="Watson M."/>
            <person name="Adriaenssens E.M."/>
            <person name="Foster-Nyarko E."/>
            <person name="Jarju S."/>
            <person name="Secka A."/>
            <person name="Antonio M."/>
            <person name="Oren A."/>
            <person name="Chaudhuri R.R."/>
            <person name="La Ragione R."/>
            <person name="Hildebrand F."/>
            <person name="Pallen M.J."/>
        </authorList>
    </citation>
    <scope>NUCLEOTIDE SEQUENCE</scope>
    <source>
        <strain evidence="6">17073</strain>
    </source>
</reference>
<feature type="transmembrane region" description="Helical" evidence="4">
    <location>
        <begin position="316"/>
        <end position="336"/>
    </location>
</feature>
<feature type="transmembrane region" description="Helical" evidence="4">
    <location>
        <begin position="290"/>
        <end position="310"/>
    </location>
</feature>
<feature type="transmembrane region" description="Helical" evidence="4">
    <location>
        <begin position="97"/>
        <end position="124"/>
    </location>
</feature>
<keyword evidence="2 4" id="KW-1133">Transmembrane helix</keyword>
<comment type="caution">
    <text evidence="6">The sequence shown here is derived from an EMBL/GenBank/DDBJ whole genome shotgun (WGS) entry which is preliminary data.</text>
</comment>
<evidence type="ECO:0000313" key="6">
    <source>
        <dbReference type="EMBL" id="HIU39470.1"/>
    </source>
</evidence>
<feature type="transmembrane region" description="Helical" evidence="4">
    <location>
        <begin position="233"/>
        <end position="252"/>
    </location>
</feature>
<dbReference type="Gene3D" id="1.20.1250.20">
    <property type="entry name" value="MFS general substrate transporter like domains"/>
    <property type="match status" value="1"/>
</dbReference>
<keyword evidence="1 4" id="KW-0812">Transmembrane</keyword>
<dbReference type="SUPFAM" id="SSF103473">
    <property type="entry name" value="MFS general substrate transporter"/>
    <property type="match status" value="1"/>
</dbReference>
<feature type="transmembrane region" description="Helical" evidence="4">
    <location>
        <begin position="381"/>
        <end position="401"/>
    </location>
</feature>
<dbReference type="PROSITE" id="PS50850">
    <property type="entry name" value="MFS"/>
    <property type="match status" value="1"/>
</dbReference>
<dbReference type="AlphaFoldDB" id="A0A9D1IKV7"/>
<dbReference type="InterPro" id="IPR020846">
    <property type="entry name" value="MFS_dom"/>
</dbReference>
<dbReference type="Proteomes" id="UP000824076">
    <property type="component" value="Unassembled WGS sequence"/>
</dbReference>
<dbReference type="Pfam" id="PF07690">
    <property type="entry name" value="MFS_1"/>
    <property type="match status" value="1"/>
</dbReference>
<dbReference type="InterPro" id="IPR036259">
    <property type="entry name" value="MFS_trans_sf"/>
</dbReference>
<protein>
    <submittedName>
        <fullName evidence="6">MFS transporter</fullName>
    </submittedName>
</protein>
<dbReference type="InterPro" id="IPR052714">
    <property type="entry name" value="MFS_Exporter"/>
</dbReference>
<reference evidence="6" key="1">
    <citation type="submission" date="2020-10" db="EMBL/GenBank/DDBJ databases">
        <authorList>
            <person name="Gilroy R."/>
        </authorList>
    </citation>
    <scope>NUCLEOTIDE SEQUENCE</scope>
    <source>
        <strain evidence="6">17073</strain>
    </source>
</reference>
<feature type="transmembrane region" description="Helical" evidence="4">
    <location>
        <begin position="66"/>
        <end position="85"/>
    </location>
</feature>
<accession>A0A9D1IKV7</accession>